<feature type="transmembrane region" description="Helical" evidence="1">
    <location>
        <begin position="74"/>
        <end position="93"/>
    </location>
</feature>
<organism evidence="3">
    <name type="scientific">Ixodes ricinus</name>
    <name type="common">Common tick</name>
    <name type="synonym">Acarus ricinus</name>
    <dbReference type="NCBI Taxonomy" id="34613"/>
    <lineage>
        <taxon>Eukaryota</taxon>
        <taxon>Metazoa</taxon>
        <taxon>Ecdysozoa</taxon>
        <taxon>Arthropoda</taxon>
        <taxon>Chelicerata</taxon>
        <taxon>Arachnida</taxon>
        <taxon>Acari</taxon>
        <taxon>Parasitiformes</taxon>
        <taxon>Ixodida</taxon>
        <taxon>Ixodoidea</taxon>
        <taxon>Ixodidae</taxon>
        <taxon>Ixodinae</taxon>
        <taxon>Ixodes</taxon>
    </lineage>
</organism>
<evidence type="ECO:0000313" key="3">
    <source>
        <dbReference type="EMBL" id="MXU87231.1"/>
    </source>
</evidence>
<evidence type="ECO:0000256" key="1">
    <source>
        <dbReference type="SAM" id="Phobius"/>
    </source>
</evidence>
<protein>
    <recommendedName>
        <fullName evidence="4">Secreted protein</fullName>
    </recommendedName>
</protein>
<evidence type="ECO:0000256" key="2">
    <source>
        <dbReference type="SAM" id="SignalP"/>
    </source>
</evidence>
<keyword evidence="1" id="KW-0472">Membrane</keyword>
<dbReference type="EMBL" id="GIFC01005148">
    <property type="protein sequence ID" value="MXU87231.1"/>
    <property type="molecule type" value="Transcribed_RNA"/>
</dbReference>
<feature type="chain" id="PRO_5025388530" description="Secreted protein" evidence="2">
    <location>
        <begin position="30"/>
        <end position="95"/>
    </location>
</feature>
<sequence>MQRLPKRLSFVPSLLRLLFSAYFCPPATHRLNGKERRPHSSVDHWRWKTFYLFIKGPPADVHDCLPHFVQHRCFLFSFFFLLISFPVLVVISARL</sequence>
<feature type="signal peptide" evidence="2">
    <location>
        <begin position="1"/>
        <end position="29"/>
    </location>
</feature>
<keyword evidence="1" id="KW-1133">Transmembrane helix</keyword>
<accession>A0A6B0UA06</accession>
<keyword evidence="2" id="KW-0732">Signal</keyword>
<evidence type="ECO:0008006" key="4">
    <source>
        <dbReference type="Google" id="ProtNLM"/>
    </source>
</evidence>
<reference evidence="3" key="1">
    <citation type="submission" date="2019-12" db="EMBL/GenBank/DDBJ databases">
        <title>An insight into the sialome of adult female Ixodes ricinus ticks feeding for 6 days.</title>
        <authorList>
            <person name="Perner J."/>
            <person name="Ribeiro J.M.C."/>
        </authorList>
    </citation>
    <scope>NUCLEOTIDE SEQUENCE</scope>
    <source>
        <strain evidence="3">Semi-engorged</strain>
        <tissue evidence="3">Salivary glands</tissue>
    </source>
</reference>
<name>A0A6B0UA06_IXORI</name>
<keyword evidence="1" id="KW-0812">Transmembrane</keyword>
<proteinExistence type="predicted"/>
<dbReference type="AlphaFoldDB" id="A0A6B0UA06"/>